<sequence>MGASFNALICVLKHTPFLEISFFNIFQRGPKHEVEMNGRYISVRKSAEIPEHLEIVEVKCKAVNWNVVKVLKFFGTFGICKITSDTSHIFLYTEFCYGTH</sequence>
<dbReference type="Proteomes" id="UP000636709">
    <property type="component" value="Unassembled WGS sequence"/>
</dbReference>
<gene>
    <name evidence="1" type="ORF">HU200_011419</name>
</gene>
<reference evidence="1" key="1">
    <citation type="submission" date="2020-07" db="EMBL/GenBank/DDBJ databases">
        <title>Genome sequence and genetic diversity analysis of an under-domesticated orphan crop, white fonio (Digitaria exilis).</title>
        <authorList>
            <person name="Bennetzen J.L."/>
            <person name="Chen S."/>
            <person name="Ma X."/>
            <person name="Wang X."/>
            <person name="Yssel A.E.J."/>
            <person name="Chaluvadi S.R."/>
            <person name="Johnson M."/>
            <person name="Gangashetty P."/>
            <person name="Hamidou F."/>
            <person name="Sanogo M.D."/>
            <person name="Zwaenepoel A."/>
            <person name="Wallace J."/>
            <person name="Van De Peer Y."/>
            <person name="Van Deynze A."/>
        </authorList>
    </citation>
    <scope>NUCLEOTIDE SEQUENCE</scope>
    <source>
        <tissue evidence="1">Leaves</tissue>
    </source>
</reference>
<organism evidence="1 2">
    <name type="scientific">Digitaria exilis</name>
    <dbReference type="NCBI Taxonomy" id="1010633"/>
    <lineage>
        <taxon>Eukaryota</taxon>
        <taxon>Viridiplantae</taxon>
        <taxon>Streptophyta</taxon>
        <taxon>Embryophyta</taxon>
        <taxon>Tracheophyta</taxon>
        <taxon>Spermatophyta</taxon>
        <taxon>Magnoliopsida</taxon>
        <taxon>Liliopsida</taxon>
        <taxon>Poales</taxon>
        <taxon>Poaceae</taxon>
        <taxon>PACMAD clade</taxon>
        <taxon>Panicoideae</taxon>
        <taxon>Panicodae</taxon>
        <taxon>Paniceae</taxon>
        <taxon>Anthephorinae</taxon>
        <taxon>Digitaria</taxon>
    </lineage>
</organism>
<dbReference type="OrthoDB" id="680974at2759"/>
<dbReference type="EMBL" id="JACEFO010000844">
    <property type="protein sequence ID" value="KAF8754881.1"/>
    <property type="molecule type" value="Genomic_DNA"/>
</dbReference>
<protein>
    <submittedName>
        <fullName evidence="1">Uncharacterized protein</fullName>
    </submittedName>
</protein>
<name>A0A835FHY9_9POAL</name>
<keyword evidence="2" id="KW-1185">Reference proteome</keyword>
<dbReference type="AlphaFoldDB" id="A0A835FHY9"/>
<proteinExistence type="predicted"/>
<accession>A0A835FHY9</accession>
<evidence type="ECO:0000313" key="2">
    <source>
        <dbReference type="Proteomes" id="UP000636709"/>
    </source>
</evidence>
<evidence type="ECO:0000313" key="1">
    <source>
        <dbReference type="EMBL" id="KAF8754881.1"/>
    </source>
</evidence>
<comment type="caution">
    <text evidence="1">The sequence shown here is derived from an EMBL/GenBank/DDBJ whole genome shotgun (WGS) entry which is preliminary data.</text>
</comment>